<keyword evidence="1" id="KW-0472">Membrane</keyword>
<reference evidence="3" key="2">
    <citation type="submission" date="2021-08" db="EMBL/GenBank/DDBJ databases">
        <authorList>
            <person name="Tani A."/>
            <person name="Ola A."/>
            <person name="Ogura Y."/>
            <person name="Katsura K."/>
            <person name="Hayashi T."/>
        </authorList>
    </citation>
    <scope>NUCLEOTIDE SEQUENCE</scope>
    <source>
        <strain evidence="3">DSM 19015</strain>
    </source>
</reference>
<dbReference type="EMBL" id="BPQP01000034">
    <property type="protein sequence ID" value="GJD95225.1"/>
    <property type="molecule type" value="Genomic_DNA"/>
</dbReference>
<sequence>MRTIRNFIHRTSGASAVEFGLLAGPLVLIIMGILQFYAMHVMQSTLSDALYASAATPEPALLLGQRNAYRDIVCDKTFFPETCKNSLVLEMRRLQDVPTASTAVTEMFQVGSSNDVLSLRATASVVQFVPFIPLLKAKASVVFRRPA</sequence>
<evidence type="ECO:0000313" key="3">
    <source>
        <dbReference type="EMBL" id="GJD95225.1"/>
    </source>
</evidence>
<accession>A0ABQ4RWK1</accession>
<evidence type="ECO:0000259" key="2">
    <source>
        <dbReference type="Pfam" id="PF07811"/>
    </source>
</evidence>
<gene>
    <name evidence="3" type="ORF">OCOJLMKI_2436</name>
</gene>
<proteinExistence type="predicted"/>
<protein>
    <recommendedName>
        <fullName evidence="2">TadE-like domain-containing protein</fullName>
    </recommendedName>
</protein>
<comment type="caution">
    <text evidence="3">The sequence shown here is derived from an EMBL/GenBank/DDBJ whole genome shotgun (WGS) entry which is preliminary data.</text>
</comment>
<keyword evidence="1" id="KW-0812">Transmembrane</keyword>
<dbReference type="Pfam" id="PF07811">
    <property type="entry name" value="TadE"/>
    <property type="match status" value="1"/>
</dbReference>
<name>A0ABQ4RWK1_9HYPH</name>
<dbReference type="Proteomes" id="UP001055125">
    <property type="component" value="Unassembled WGS sequence"/>
</dbReference>
<reference evidence="3" key="1">
    <citation type="journal article" date="2021" name="Front. Microbiol.">
        <title>Comprehensive Comparative Genomics and Phenotyping of Methylobacterium Species.</title>
        <authorList>
            <person name="Alessa O."/>
            <person name="Ogura Y."/>
            <person name="Fujitani Y."/>
            <person name="Takami H."/>
            <person name="Hayashi T."/>
            <person name="Sahin N."/>
            <person name="Tani A."/>
        </authorList>
    </citation>
    <scope>NUCLEOTIDE SEQUENCE</scope>
    <source>
        <strain evidence="3">DSM 19015</strain>
    </source>
</reference>
<keyword evidence="1" id="KW-1133">Transmembrane helix</keyword>
<keyword evidence="4" id="KW-1185">Reference proteome</keyword>
<feature type="domain" description="TadE-like" evidence="2">
    <location>
        <begin position="13"/>
        <end position="54"/>
    </location>
</feature>
<dbReference type="InterPro" id="IPR012495">
    <property type="entry name" value="TadE-like_dom"/>
</dbReference>
<feature type="transmembrane region" description="Helical" evidence="1">
    <location>
        <begin position="21"/>
        <end position="38"/>
    </location>
</feature>
<evidence type="ECO:0000313" key="4">
    <source>
        <dbReference type="Proteomes" id="UP001055125"/>
    </source>
</evidence>
<evidence type="ECO:0000256" key="1">
    <source>
        <dbReference type="SAM" id="Phobius"/>
    </source>
</evidence>
<dbReference type="RefSeq" id="WP_238244369.1">
    <property type="nucleotide sequence ID" value="NZ_BPQP01000034.1"/>
</dbReference>
<organism evidence="3 4">
    <name type="scientific">Methylobacterium iners</name>
    <dbReference type="NCBI Taxonomy" id="418707"/>
    <lineage>
        <taxon>Bacteria</taxon>
        <taxon>Pseudomonadati</taxon>
        <taxon>Pseudomonadota</taxon>
        <taxon>Alphaproteobacteria</taxon>
        <taxon>Hyphomicrobiales</taxon>
        <taxon>Methylobacteriaceae</taxon>
        <taxon>Methylobacterium</taxon>
    </lineage>
</organism>